<evidence type="ECO:0000313" key="2">
    <source>
        <dbReference type="Proteomes" id="UP000789396"/>
    </source>
</evidence>
<comment type="caution">
    <text evidence="1">The sequence shown here is derived from an EMBL/GenBank/DDBJ whole genome shotgun (WGS) entry which is preliminary data.</text>
</comment>
<accession>A0A9N9NSE7</accession>
<proteinExistence type="predicted"/>
<dbReference type="AlphaFoldDB" id="A0A9N9NSE7"/>
<evidence type="ECO:0000313" key="1">
    <source>
        <dbReference type="EMBL" id="CAG8759513.1"/>
    </source>
</evidence>
<name>A0A9N9NSE7_9GLOM</name>
<sequence>SLEEAIEAKNNLKIVEIDNDENTIEEYLMPFKKKGVEKRKEVENKEGKET</sequence>
<feature type="non-terminal residue" evidence="1">
    <location>
        <position position="50"/>
    </location>
</feature>
<dbReference type="EMBL" id="CAJVPZ010040392">
    <property type="protein sequence ID" value="CAG8759513.1"/>
    <property type="molecule type" value="Genomic_DNA"/>
</dbReference>
<protein>
    <submittedName>
        <fullName evidence="1">18886_t:CDS:1</fullName>
    </submittedName>
</protein>
<dbReference type="Proteomes" id="UP000789396">
    <property type="component" value="Unassembled WGS sequence"/>
</dbReference>
<reference evidence="1" key="1">
    <citation type="submission" date="2021-06" db="EMBL/GenBank/DDBJ databases">
        <authorList>
            <person name="Kallberg Y."/>
            <person name="Tangrot J."/>
            <person name="Rosling A."/>
        </authorList>
    </citation>
    <scope>NUCLEOTIDE SEQUENCE</scope>
    <source>
        <strain evidence="1">IN212</strain>
    </source>
</reference>
<keyword evidence="2" id="KW-1185">Reference proteome</keyword>
<organism evidence="1 2">
    <name type="scientific">Racocetra fulgida</name>
    <dbReference type="NCBI Taxonomy" id="60492"/>
    <lineage>
        <taxon>Eukaryota</taxon>
        <taxon>Fungi</taxon>
        <taxon>Fungi incertae sedis</taxon>
        <taxon>Mucoromycota</taxon>
        <taxon>Glomeromycotina</taxon>
        <taxon>Glomeromycetes</taxon>
        <taxon>Diversisporales</taxon>
        <taxon>Gigasporaceae</taxon>
        <taxon>Racocetra</taxon>
    </lineage>
</organism>
<gene>
    <name evidence="1" type="ORF">RFULGI_LOCUS14202</name>
</gene>